<feature type="transmembrane region" description="Helical" evidence="20">
    <location>
        <begin position="116"/>
        <end position="142"/>
    </location>
</feature>
<dbReference type="InterPro" id="IPR032628">
    <property type="entry name" value="AC_N"/>
</dbReference>
<dbReference type="EC" id="4.6.1.1" evidence="4 16"/>
<gene>
    <name evidence="22" type="ORF">LARSCL_LOCUS10963</name>
</gene>
<evidence type="ECO:0000256" key="7">
    <source>
        <dbReference type="ARBA" id="ARBA00022737"/>
    </source>
</evidence>
<dbReference type="PIRSF" id="PIRSF039050">
    <property type="entry name" value="Ade_cyc"/>
    <property type="match status" value="1"/>
</dbReference>
<feature type="transmembrane region" description="Helical" evidence="20">
    <location>
        <begin position="744"/>
        <end position="762"/>
    </location>
</feature>
<feature type="binding site" evidence="18">
    <location>
        <position position="272"/>
    </location>
    <ligand>
        <name>Mg(2+)</name>
        <dbReference type="ChEBI" id="CHEBI:18420"/>
        <label>2</label>
        <note>catalytic</note>
    </ligand>
</feature>
<feature type="binding site" evidence="17">
    <location>
        <begin position="313"/>
        <end position="315"/>
    </location>
    <ligand>
        <name>ATP</name>
        <dbReference type="ChEBI" id="CHEBI:30616"/>
    </ligand>
</feature>
<dbReference type="FunFam" id="3.30.70.1230:FF:000014">
    <property type="entry name" value="adenylate cyclase type 9"/>
    <property type="match status" value="1"/>
</dbReference>
<evidence type="ECO:0000256" key="1">
    <source>
        <dbReference type="ARBA" id="ARBA00001593"/>
    </source>
</evidence>
<keyword evidence="9 16" id="KW-0067">ATP-binding</keyword>
<feature type="binding site" evidence="18">
    <location>
        <position position="315"/>
    </location>
    <ligand>
        <name>Mg(2+)</name>
        <dbReference type="ChEBI" id="CHEBI:18420"/>
        <label>1</label>
        <note>catalytic</note>
    </ligand>
</feature>
<feature type="transmembrane region" description="Helical" evidence="20">
    <location>
        <begin position="20"/>
        <end position="44"/>
    </location>
</feature>
<feature type="binding site" evidence="17">
    <location>
        <begin position="966"/>
        <end position="970"/>
    </location>
    <ligand>
        <name>ATP</name>
        <dbReference type="ChEBI" id="CHEBI:30616"/>
    </ligand>
</feature>
<keyword evidence="11 20" id="KW-1133">Transmembrane helix</keyword>
<keyword evidence="5 20" id="KW-0812">Transmembrane</keyword>
<dbReference type="PROSITE" id="PS00452">
    <property type="entry name" value="GUANYLATE_CYCLASE_1"/>
    <property type="match status" value="2"/>
</dbReference>
<protein>
    <recommendedName>
        <fullName evidence="4 16">adenylate cyclase</fullName>
        <ecNumber evidence="4 16">4.6.1.1</ecNumber>
    </recommendedName>
</protein>
<feature type="transmembrane region" description="Helical" evidence="20">
    <location>
        <begin position="549"/>
        <end position="571"/>
    </location>
</feature>
<dbReference type="FunFam" id="3.30.70.1230:FF:000003">
    <property type="entry name" value="Adenylate cyclase"/>
    <property type="match status" value="1"/>
</dbReference>
<keyword evidence="14" id="KW-0325">Glycoprotein</keyword>
<dbReference type="InterPro" id="IPR030672">
    <property type="entry name" value="Adcy"/>
</dbReference>
<comment type="subcellular location">
    <subcellularLocation>
        <location evidence="3">Membrane</location>
        <topology evidence="3">Multi-pass membrane protein</topology>
    </subcellularLocation>
</comment>
<evidence type="ECO:0000256" key="13">
    <source>
        <dbReference type="ARBA" id="ARBA00023136"/>
    </source>
</evidence>
<keyword evidence="13 16" id="KW-0472">Membrane</keyword>
<evidence type="ECO:0000313" key="23">
    <source>
        <dbReference type="Proteomes" id="UP001497382"/>
    </source>
</evidence>
<keyword evidence="6 16" id="KW-0479">Metal-binding</keyword>
<dbReference type="PANTHER" id="PTHR45627">
    <property type="entry name" value="ADENYLATE CYCLASE TYPE 1"/>
    <property type="match status" value="1"/>
</dbReference>
<evidence type="ECO:0000256" key="19">
    <source>
        <dbReference type="RuleBase" id="RU000405"/>
    </source>
</evidence>
<dbReference type="PANTHER" id="PTHR45627:SF12">
    <property type="entry name" value="ADENYLATE CYCLASE TYPE 2"/>
    <property type="match status" value="1"/>
</dbReference>
<comment type="cofactor">
    <cofactor evidence="2">
        <name>Mn(2+)</name>
        <dbReference type="ChEBI" id="CHEBI:29035"/>
    </cofactor>
</comment>
<comment type="caution">
    <text evidence="22">The sequence shown here is derived from an EMBL/GenBank/DDBJ whole genome shotgun (WGS) entry which is preliminary data.</text>
</comment>
<dbReference type="Proteomes" id="UP001497382">
    <property type="component" value="Unassembled WGS sequence"/>
</dbReference>
<evidence type="ECO:0000256" key="3">
    <source>
        <dbReference type="ARBA" id="ARBA00004141"/>
    </source>
</evidence>
<dbReference type="Pfam" id="PF16214">
    <property type="entry name" value="AC_N"/>
    <property type="match status" value="1"/>
</dbReference>
<evidence type="ECO:0000256" key="17">
    <source>
        <dbReference type="PIRSR" id="PIRSR039050-50"/>
    </source>
</evidence>
<keyword evidence="7" id="KW-0677">Repeat</keyword>
<dbReference type="PROSITE" id="PS50125">
    <property type="entry name" value="GUANYLATE_CYCLASE_2"/>
    <property type="match status" value="2"/>
</dbReference>
<evidence type="ECO:0000256" key="4">
    <source>
        <dbReference type="ARBA" id="ARBA00012201"/>
    </source>
</evidence>
<feature type="binding site" evidence="17">
    <location>
        <position position="1006"/>
    </location>
    <ligand>
        <name>ATP</name>
        <dbReference type="ChEBI" id="CHEBI:30616"/>
    </ligand>
</feature>
<feature type="transmembrane region" description="Helical" evidence="20">
    <location>
        <begin position="577"/>
        <end position="597"/>
    </location>
</feature>
<feature type="domain" description="Guanylate cyclase" evidence="21">
    <location>
        <begin position="829"/>
        <end position="972"/>
    </location>
</feature>
<dbReference type="AlphaFoldDB" id="A0AAV2A8W6"/>
<reference evidence="22 23" key="1">
    <citation type="submission" date="2024-04" db="EMBL/GenBank/DDBJ databases">
        <authorList>
            <person name="Rising A."/>
            <person name="Reimegard J."/>
            <person name="Sonavane S."/>
            <person name="Akerstrom W."/>
            <person name="Nylinder S."/>
            <person name="Hedman E."/>
            <person name="Kallberg Y."/>
        </authorList>
    </citation>
    <scope>NUCLEOTIDE SEQUENCE [LARGE SCALE GENOMIC DNA]</scope>
</reference>
<evidence type="ECO:0000256" key="15">
    <source>
        <dbReference type="ARBA" id="ARBA00023239"/>
    </source>
</evidence>
<feature type="transmembrane region" description="Helical" evidence="20">
    <location>
        <begin position="56"/>
        <end position="73"/>
    </location>
</feature>
<evidence type="ECO:0000256" key="16">
    <source>
        <dbReference type="PIRNR" id="PIRNR039050"/>
    </source>
</evidence>
<evidence type="ECO:0000256" key="11">
    <source>
        <dbReference type="ARBA" id="ARBA00022989"/>
    </source>
</evidence>
<proteinExistence type="inferred from homology"/>
<keyword evidence="8 16" id="KW-0547">Nucleotide-binding</keyword>
<feature type="transmembrane region" description="Helical" evidence="20">
    <location>
        <begin position="628"/>
        <end position="648"/>
    </location>
</feature>
<keyword evidence="18" id="KW-0464">Manganese</keyword>
<evidence type="ECO:0000256" key="10">
    <source>
        <dbReference type="ARBA" id="ARBA00022842"/>
    </source>
</evidence>
<feature type="binding site" evidence="17">
    <location>
        <position position="881"/>
    </location>
    <ligand>
        <name>ATP</name>
        <dbReference type="ChEBI" id="CHEBI:30616"/>
    </ligand>
</feature>
<dbReference type="SMART" id="SM00044">
    <property type="entry name" value="CYCc"/>
    <property type="match status" value="2"/>
</dbReference>
<feature type="binding site" evidence="17">
    <location>
        <position position="359"/>
    </location>
    <ligand>
        <name>ATP</name>
        <dbReference type="ChEBI" id="CHEBI:30616"/>
    </ligand>
</feature>
<accession>A0AAV2A8W6</accession>
<evidence type="ECO:0000256" key="18">
    <source>
        <dbReference type="PIRSR" id="PIRSR039050-51"/>
    </source>
</evidence>
<dbReference type="Pfam" id="PF00211">
    <property type="entry name" value="Guanylate_cyc"/>
    <property type="match status" value="2"/>
</dbReference>
<evidence type="ECO:0000256" key="5">
    <source>
        <dbReference type="ARBA" id="ARBA00022692"/>
    </source>
</evidence>
<dbReference type="Gene3D" id="3.30.70.1230">
    <property type="entry name" value="Nucleotide cyclase"/>
    <property type="match status" value="2"/>
</dbReference>
<feature type="binding site" evidence="18">
    <location>
        <position position="271"/>
    </location>
    <ligand>
        <name>Mg(2+)</name>
        <dbReference type="ChEBI" id="CHEBI:18420"/>
        <label>2</label>
        <note>catalytic</note>
    </ligand>
</feature>
<feature type="transmembrane region" description="Helical" evidence="20">
    <location>
        <begin position="162"/>
        <end position="182"/>
    </location>
</feature>
<comment type="similarity">
    <text evidence="16 19">Belongs to the adenylyl cyclase class-4/guanylyl cyclase family.</text>
</comment>
<evidence type="ECO:0000259" key="21">
    <source>
        <dbReference type="PROSITE" id="PS50125"/>
    </source>
</evidence>
<evidence type="ECO:0000256" key="20">
    <source>
        <dbReference type="SAM" id="Phobius"/>
    </source>
</evidence>
<comment type="catalytic activity">
    <reaction evidence="1 16">
        <text>ATP = 3',5'-cyclic AMP + diphosphate</text>
        <dbReference type="Rhea" id="RHEA:15389"/>
        <dbReference type="ChEBI" id="CHEBI:30616"/>
        <dbReference type="ChEBI" id="CHEBI:33019"/>
        <dbReference type="ChEBI" id="CHEBI:58165"/>
        <dbReference type="EC" id="4.6.1.1"/>
    </reaction>
</comment>
<feature type="transmembrane region" description="Helical" evidence="20">
    <location>
        <begin position="680"/>
        <end position="699"/>
    </location>
</feature>
<keyword evidence="12 16" id="KW-0115">cAMP biosynthesis</keyword>
<organism evidence="22 23">
    <name type="scientific">Larinioides sclopetarius</name>
    <dbReference type="NCBI Taxonomy" id="280406"/>
    <lineage>
        <taxon>Eukaryota</taxon>
        <taxon>Metazoa</taxon>
        <taxon>Ecdysozoa</taxon>
        <taxon>Arthropoda</taxon>
        <taxon>Chelicerata</taxon>
        <taxon>Arachnida</taxon>
        <taxon>Araneae</taxon>
        <taxon>Araneomorphae</taxon>
        <taxon>Entelegynae</taxon>
        <taxon>Araneoidea</taxon>
        <taxon>Araneidae</taxon>
        <taxon>Larinioides</taxon>
    </lineage>
</organism>
<dbReference type="GO" id="GO:0006171">
    <property type="term" value="P:cAMP biosynthetic process"/>
    <property type="evidence" value="ECO:0007669"/>
    <property type="project" value="UniProtKB-KW"/>
</dbReference>
<feature type="transmembrane region" description="Helical" evidence="20">
    <location>
        <begin position="704"/>
        <end position="724"/>
    </location>
</feature>
<dbReference type="CDD" id="cd07302">
    <property type="entry name" value="CHD"/>
    <property type="match status" value="2"/>
</dbReference>
<feature type="binding site" evidence="17">
    <location>
        <begin position="271"/>
        <end position="276"/>
    </location>
    <ligand>
        <name>ATP</name>
        <dbReference type="ChEBI" id="CHEBI:30616"/>
    </ligand>
</feature>
<feature type="binding site" evidence="18">
    <location>
        <position position="315"/>
    </location>
    <ligand>
        <name>Mg(2+)</name>
        <dbReference type="ChEBI" id="CHEBI:18420"/>
        <label>2</label>
        <note>catalytic</note>
    </ligand>
</feature>
<dbReference type="InterPro" id="IPR018297">
    <property type="entry name" value="A/G_cyclase_CS"/>
</dbReference>
<dbReference type="SUPFAM" id="SSF55073">
    <property type="entry name" value="Nucleotide cyclase"/>
    <property type="match status" value="2"/>
</dbReference>
<dbReference type="InterPro" id="IPR029787">
    <property type="entry name" value="Nucleotide_cyclase"/>
</dbReference>
<evidence type="ECO:0000313" key="22">
    <source>
        <dbReference type="EMBL" id="CAL1280436.1"/>
    </source>
</evidence>
<feature type="binding site" evidence="18">
    <location>
        <position position="271"/>
    </location>
    <ligand>
        <name>Mg(2+)</name>
        <dbReference type="ChEBI" id="CHEBI:18420"/>
        <label>1</label>
        <note>catalytic</note>
    </ligand>
</feature>
<dbReference type="GO" id="GO:0007189">
    <property type="term" value="P:adenylate cyclase-activating G protein-coupled receptor signaling pathway"/>
    <property type="evidence" value="ECO:0007669"/>
    <property type="project" value="TreeGrafter"/>
</dbReference>
<dbReference type="GO" id="GO:0005886">
    <property type="term" value="C:plasma membrane"/>
    <property type="evidence" value="ECO:0007669"/>
    <property type="project" value="InterPro"/>
</dbReference>
<keyword evidence="10 16" id="KW-0460">Magnesium</keyword>
<dbReference type="GO" id="GO:0004016">
    <property type="term" value="F:adenylate cyclase activity"/>
    <property type="evidence" value="ECO:0007669"/>
    <property type="project" value="UniProtKB-EC"/>
</dbReference>
<dbReference type="InterPro" id="IPR001054">
    <property type="entry name" value="A/G_cyclase"/>
</dbReference>
<evidence type="ECO:0000256" key="12">
    <source>
        <dbReference type="ARBA" id="ARBA00022998"/>
    </source>
</evidence>
<evidence type="ECO:0000256" key="8">
    <source>
        <dbReference type="ARBA" id="ARBA00022741"/>
    </source>
</evidence>
<comment type="cofactor">
    <cofactor evidence="18">
        <name>Mg(2+)</name>
        <dbReference type="ChEBI" id="CHEBI:18420"/>
    </cofactor>
    <cofactor evidence="18">
        <name>Mn(2+)</name>
        <dbReference type="ChEBI" id="CHEBI:29035"/>
    </cofactor>
    <text evidence="18">Binds 2 magnesium ions per subunit. Is also active with manganese (in vitro).</text>
</comment>
<feature type="transmembrane region" description="Helical" evidence="20">
    <location>
        <begin position="85"/>
        <end position="104"/>
    </location>
</feature>
<sequence>MNPSMDVEDLKKRYCGRLQHSLFLSLLLICIFYGAAFLLLVTVVYPHNIWEDHVRIFTISSVLGILLVLFVILLPLERSFAHCSWLVSAAVWLCLLAVLVVCSYSRTQRRPTDNALFVYLAVFVSHTMLSLPLLVACVIAVLTGLSQVALEGMLANTNTENLAKQVGACALFLTCGTLIGYFHRRMTDASHDKTFAGTRFFIESRIKLEYEKEQQEQLLLSVIPAYIAAEVKRSIMLKMADACQSANSHSKQRFHELYVQRHNNVSILYADIVNFTPLSEQLSASDLVKTLNELFGRFDQIAQENHCMRIKILGDCYYCVSGLPVSRPSHATNCVQMGLSMIEAIRVVREATEVNVDMRIGVHTGDVLCGVLGLRKWQFDVWSDDVTLANHMESGGVPGKVHITKATLQQLDGQFEAEPGNGHQRDQYLADHQVETFLIVPTKKPESLAPLLGEVDLRRSFRTRVSAKMSKYMECWGADKPFANISESTLAKNIRLTSLALIETNLLPGTDSGFSCRQCEKREDLDPILLKFYDSGLERSFRNQPDGKFAHSMACVCLLFLCNAGLQLLIFSLSLPLIGTLTSTFVVIATLTLAVWIQKAQRRTSTTHHNQSLGSCTTDVATSHILRVILFVIANSFIFASSFINMVICVPEDSDFRVTLNDTLNLFSRQEHAPPPHCQYGQAHIFPAVLTLTAVSLFLRLSYVLKFILMLTDIIGFGLAFTLVRPDLFSATLEDGDGFYKLPLSVYAILFLFVFMLVLLVLDRQAEFTARADFLWQNKLRVEQDEVETMGSINKILLENILPAHVAQHFLSNNRQTEELYHERYRNVAVMFASIPNYKEFYDETDINKQGLECLRLLNEIICDFDKLLLKPKFSRIEKIKTIGSTYMAAAGLQPGREENGDESRQAHNLLALTEFAIALMALLDQINRESFQRFKLRVGINNGPVIAGVVGAQKPQYDIWGNTVNVASRMDSCGVMGKIQVTEDTAKILMEQNYDCECRGTIYVKGKGNLTTYFVKTQFDKSSDC</sequence>
<comment type="function">
    <text evidence="16">Catalyzes the formation of the signaling molecule cAMP in response to G-protein signaling.</text>
</comment>
<dbReference type="GO" id="GO:0007193">
    <property type="term" value="P:adenylate cyclase-inhibiting G protein-coupled receptor signaling pathway"/>
    <property type="evidence" value="ECO:0007669"/>
    <property type="project" value="TreeGrafter"/>
</dbReference>
<evidence type="ECO:0000256" key="9">
    <source>
        <dbReference type="ARBA" id="ARBA00022840"/>
    </source>
</evidence>
<evidence type="ECO:0000256" key="2">
    <source>
        <dbReference type="ARBA" id="ARBA00001936"/>
    </source>
</evidence>
<dbReference type="GO" id="GO:0046872">
    <property type="term" value="F:metal ion binding"/>
    <property type="evidence" value="ECO:0007669"/>
    <property type="project" value="UniProtKB-KW"/>
</dbReference>
<evidence type="ECO:0000256" key="14">
    <source>
        <dbReference type="ARBA" id="ARBA00023180"/>
    </source>
</evidence>
<dbReference type="EMBL" id="CAXIEN010000132">
    <property type="protein sequence ID" value="CAL1280436.1"/>
    <property type="molecule type" value="Genomic_DNA"/>
</dbReference>
<keyword evidence="15 16" id="KW-0456">Lyase</keyword>
<dbReference type="GO" id="GO:0035556">
    <property type="term" value="P:intracellular signal transduction"/>
    <property type="evidence" value="ECO:0007669"/>
    <property type="project" value="InterPro"/>
</dbReference>
<dbReference type="GO" id="GO:0005524">
    <property type="term" value="F:ATP binding"/>
    <property type="evidence" value="ECO:0007669"/>
    <property type="project" value="UniProtKB-UniRule"/>
</dbReference>
<feature type="binding site" evidence="17">
    <location>
        <begin position="959"/>
        <end position="961"/>
    </location>
    <ligand>
        <name>ATP</name>
        <dbReference type="ChEBI" id="CHEBI:30616"/>
    </ligand>
</feature>
<keyword evidence="23" id="KW-1185">Reference proteome</keyword>
<evidence type="ECO:0000256" key="6">
    <source>
        <dbReference type="ARBA" id="ARBA00022723"/>
    </source>
</evidence>
<feature type="domain" description="Guanylate cyclase" evidence="21">
    <location>
        <begin position="266"/>
        <end position="393"/>
    </location>
</feature>
<name>A0AAV2A8W6_9ARAC</name>